<comment type="caution">
    <text evidence="2">The sequence shown here is derived from an EMBL/GenBank/DDBJ whole genome shotgun (WGS) entry which is preliminary data.</text>
</comment>
<feature type="transmembrane region" description="Helical" evidence="1">
    <location>
        <begin position="12"/>
        <end position="33"/>
    </location>
</feature>
<dbReference type="EMBL" id="REFC01000014">
    <property type="protein sequence ID" value="RMA57711.1"/>
    <property type="molecule type" value="Genomic_DNA"/>
</dbReference>
<gene>
    <name evidence="2" type="ORF">BXY75_2516</name>
</gene>
<protein>
    <recommendedName>
        <fullName evidence="4">Zinc-dependent peptidase</fullName>
    </recommendedName>
</protein>
<evidence type="ECO:0000313" key="2">
    <source>
        <dbReference type="EMBL" id="RMA57711.1"/>
    </source>
</evidence>
<evidence type="ECO:0000256" key="1">
    <source>
        <dbReference type="SAM" id="Phobius"/>
    </source>
</evidence>
<dbReference type="InterPro" id="IPR042252">
    <property type="entry name" value="MtfA_N"/>
</dbReference>
<dbReference type="PANTHER" id="PTHR30164:SF2">
    <property type="entry name" value="PROTEIN MTFA"/>
    <property type="match status" value="1"/>
</dbReference>
<proteinExistence type="predicted"/>
<dbReference type="InterPro" id="IPR010384">
    <property type="entry name" value="MtfA_fam"/>
</dbReference>
<dbReference type="CDD" id="cd20170">
    <property type="entry name" value="Peptidase_M90-like"/>
    <property type="match status" value="1"/>
</dbReference>
<accession>A0A3L9YAH0</accession>
<dbReference type="Gene3D" id="1.10.472.150">
    <property type="entry name" value="Glucose-regulated metallo-peptidase M90, N-terminal domain"/>
    <property type="match status" value="1"/>
</dbReference>
<dbReference type="GO" id="GO:0004177">
    <property type="term" value="F:aminopeptidase activity"/>
    <property type="evidence" value="ECO:0007669"/>
    <property type="project" value="TreeGrafter"/>
</dbReference>
<keyword evidence="1" id="KW-0472">Membrane</keyword>
<dbReference type="GO" id="GO:0005829">
    <property type="term" value="C:cytosol"/>
    <property type="evidence" value="ECO:0007669"/>
    <property type="project" value="TreeGrafter"/>
</dbReference>
<evidence type="ECO:0008006" key="4">
    <source>
        <dbReference type="Google" id="ProtNLM"/>
    </source>
</evidence>
<dbReference type="SUPFAM" id="SSF55486">
    <property type="entry name" value="Metalloproteases ('zincins'), catalytic domain"/>
    <property type="match status" value="1"/>
</dbReference>
<reference evidence="2 3" key="1">
    <citation type="submission" date="2018-10" db="EMBL/GenBank/DDBJ databases">
        <title>Genomic Encyclopedia of Archaeal and Bacterial Type Strains, Phase II (KMG-II): from individual species to whole genera.</title>
        <authorList>
            <person name="Goeker M."/>
        </authorList>
    </citation>
    <scope>NUCLEOTIDE SEQUENCE [LARGE SCALE GENOMIC DNA]</scope>
    <source>
        <strain evidence="2 3">DSM 23424</strain>
    </source>
</reference>
<dbReference type="PANTHER" id="PTHR30164">
    <property type="entry name" value="MTFA PEPTIDASE"/>
    <property type="match status" value="1"/>
</dbReference>
<dbReference type="Pfam" id="PF06167">
    <property type="entry name" value="Peptidase_M90"/>
    <property type="match status" value="1"/>
</dbReference>
<keyword evidence="1" id="KW-1133">Transmembrane helix</keyword>
<name>A0A3L9YAH0_9FLAO</name>
<organism evidence="2 3">
    <name type="scientific">Ulvibacter antarcticus</name>
    <dbReference type="NCBI Taxonomy" id="442714"/>
    <lineage>
        <taxon>Bacteria</taxon>
        <taxon>Pseudomonadati</taxon>
        <taxon>Bacteroidota</taxon>
        <taxon>Flavobacteriia</taxon>
        <taxon>Flavobacteriales</taxon>
        <taxon>Flavobacteriaceae</taxon>
        <taxon>Ulvibacter</taxon>
    </lineage>
</organism>
<sequence>MLLLQPDQEIAWMAPYAYAIVLFGFILFLFRVFENWYASKYNKPLFRHYWVFKKLPKVQLDIIEKEFEFYKKLSEKHKRQFQHRVATFIAEKKFIGRENLEVTDRMKVLIASAGCMLSFGRKNYEYSLINFILIYPKEFYSAINDDYHKGEFNPRERALVLSWKDFEQGNKVADDNMNLGIHEFMHAMQLESRQSKDIDAVRFAKQFQNILVQLTDQNVKNKLDETRYFRAYAFTNQYEFMAVLAEYFIESPMDFKRHFPKLYSHTQKLLNFTFAGY</sequence>
<keyword evidence="1" id="KW-0812">Transmembrane</keyword>
<dbReference type="AlphaFoldDB" id="A0A3L9YAH0"/>
<dbReference type="Proteomes" id="UP000271339">
    <property type="component" value="Unassembled WGS sequence"/>
</dbReference>
<evidence type="ECO:0000313" key="3">
    <source>
        <dbReference type="Proteomes" id="UP000271339"/>
    </source>
</evidence>
<keyword evidence="3" id="KW-1185">Reference proteome</keyword>